<dbReference type="EMBL" id="JAASRN010000001">
    <property type="protein sequence ID" value="NIK73050.1"/>
    <property type="molecule type" value="Genomic_DNA"/>
</dbReference>
<dbReference type="AlphaFoldDB" id="A0A846MNR6"/>
<dbReference type="RefSeq" id="WP_166918329.1">
    <property type="nucleotide sequence ID" value="NZ_JAASRN010000001.1"/>
</dbReference>
<reference evidence="2 3" key="1">
    <citation type="submission" date="2020-03" db="EMBL/GenBank/DDBJ databases">
        <title>Genomic Encyclopedia of Type Strains, Phase IV (KMG-IV): sequencing the most valuable type-strain genomes for metagenomic binning, comparative biology and taxonomic classification.</title>
        <authorList>
            <person name="Goeker M."/>
        </authorList>
    </citation>
    <scope>NUCLEOTIDE SEQUENCE [LARGE SCALE GENOMIC DNA]</scope>
    <source>
        <strain evidence="2 3">DSM 5718</strain>
    </source>
</reference>
<proteinExistence type="predicted"/>
<sequence length="216" mass="25609">MKRILFPLILIVLGTIGYNQYRQLRKFSPPNDYDYEAKTKAIDVNYYDRQVVERYFELCYEVGRFARQAWYNHDIDVRFPDESNPQSVQASLHYQQLLKELNILESRLMQSKELKGKGFDNQSIRYIEEQGIAPQLYRAHRLLNGKVLRRGDTGETVWQMQKLISKQHRPIKIDGIFNQETEEAIKELQSQWGMYPSGIADSEFMHKLLQNSNRNE</sequence>
<evidence type="ECO:0000313" key="2">
    <source>
        <dbReference type="EMBL" id="NIK73050.1"/>
    </source>
</evidence>
<accession>A0A846MNR6</accession>
<dbReference type="InterPro" id="IPR036365">
    <property type="entry name" value="PGBD-like_sf"/>
</dbReference>
<evidence type="ECO:0000313" key="3">
    <source>
        <dbReference type="Proteomes" id="UP000537126"/>
    </source>
</evidence>
<organism evidence="2 3">
    <name type="scientific">Thermonema lapsum</name>
    <dbReference type="NCBI Taxonomy" id="28195"/>
    <lineage>
        <taxon>Bacteria</taxon>
        <taxon>Pseudomonadati</taxon>
        <taxon>Bacteroidota</taxon>
        <taxon>Cytophagia</taxon>
        <taxon>Cytophagales</taxon>
        <taxon>Thermonemataceae</taxon>
        <taxon>Thermonema</taxon>
    </lineage>
</organism>
<keyword evidence="3" id="KW-1185">Reference proteome</keyword>
<dbReference type="InterPro" id="IPR002477">
    <property type="entry name" value="Peptidoglycan-bd-like"/>
</dbReference>
<gene>
    <name evidence="2" type="ORF">FHS56_000536</name>
</gene>
<dbReference type="SUPFAM" id="SSF47090">
    <property type="entry name" value="PGBD-like"/>
    <property type="match status" value="1"/>
</dbReference>
<dbReference type="Proteomes" id="UP000537126">
    <property type="component" value="Unassembled WGS sequence"/>
</dbReference>
<feature type="domain" description="Peptidoglycan binding-like" evidence="1">
    <location>
        <begin position="157"/>
        <end position="207"/>
    </location>
</feature>
<dbReference type="Pfam" id="PF01471">
    <property type="entry name" value="PG_binding_1"/>
    <property type="match status" value="1"/>
</dbReference>
<dbReference type="Gene3D" id="1.10.101.10">
    <property type="entry name" value="PGBD-like superfamily/PGBD"/>
    <property type="match status" value="1"/>
</dbReference>
<dbReference type="InterPro" id="IPR036366">
    <property type="entry name" value="PGBDSf"/>
</dbReference>
<protein>
    <submittedName>
        <fullName evidence="2">Murein L,D-transpeptidase YcbB/YkuD</fullName>
    </submittedName>
</protein>
<evidence type="ECO:0000259" key="1">
    <source>
        <dbReference type="Pfam" id="PF01471"/>
    </source>
</evidence>
<name>A0A846MNR6_9BACT</name>
<comment type="caution">
    <text evidence="2">The sequence shown here is derived from an EMBL/GenBank/DDBJ whole genome shotgun (WGS) entry which is preliminary data.</text>
</comment>